<keyword evidence="6" id="KW-1185">Reference proteome</keyword>
<organism evidence="5 6">
    <name type="scientific">Thalassococcus arenae</name>
    <dbReference type="NCBI Taxonomy" id="2851652"/>
    <lineage>
        <taxon>Bacteria</taxon>
        <taxon>Pseudomonadati</taxon>
        <taxon>Pseudomonadota</taxon>
        <taxon>Alphaproteobacteria</taxon>
        <taxon>Rhodobacterales</taxon>
        <taxon>Roseobacteraceae</taxon>
        <taxon>Thalassococcus</taxon>
    </lineage>
</organism>
<sequence>MKVIICGAGQVGWQIARHLSGERNDVTVVDNNPDLVRRATDTLDVQGIAGFASYPDVLEKAGARDADMVIAATYSDEVNMVTCQVAHSVFSVPRKIARLRARSYLTAIYSDLYRRDHLPIDVVISPELEVAEAALQRLSAPAAFDTEVFLGGQAHLLGLSVDENCPIVNTPLRQLTDLFSTLRSVVVGVRRDGTLFAPEAGDQMFVGDSAYMVVHSDDIRRTMEIFGKTVRKQERIIIVGGGNVGLMVAKSLEERPERVRAKMIERSRACAERAAEALERTIVLNGDGLDVALLSEAGVDRADAILCVTDDDKTNMLAAVRAKAEGCPMAIALINDPTLVPLMEPLGIDAYINPRATTVSSILRHIRHGKVRSVYSIGDAEAEVIEAEVLSTSPMAGLRIREIDFPEGVLVGAVSKQGKVVKPTGSLRIDDGDHVVIFAMAKDVPEVERLLQVSIDFF</sequence>
<gene>
    <name evidence="5" type="primary">trkA</name>
    <name evidence="5" type="ORF">KUH32_12935</name>
</gene>
<evidence type="ECO:0000313" key="6">
    <source>
        <dbReference type="Proteomes" id="UP001166293"/>
    </source>
</evidence>
<dbReference type="PROSITE" id="PS51202">
    <property type="entry name" value="RCK_C"/>
    <property type="match status" value="2"/>
</dbReference>
<proteinExistence type="predicted"/>
<dbReference type="Pfam" id="PF02080">
    <property type="entry name" value="TrkA_C"/>
    <property type="match status" value="2"/>
</dbReference>
<keyword evidence="2" id="KW-0406">Ion transport</keyword>
<comment type="caution">
    <text evidence="5">The sequence shown here is derived from an EMBL/GenBank/DDBJ whole genome shotgun (WGS) entry which is preliminary data.</text>
</comment>
<dbReference type="InterPro" id="IPR006037">
    <property type="entry name" value="RCK_C"/>
</dbReference>
<feature type="domain" description="RCK C-terminal" evidence="4">
    <location>
        <begin position="144"/>
        <end position="228"/>
    </location>
</feature>
<dbReference type="PANTHER" id="PTHR43833:SF5">
    <property type="entry name" value="TRK SYSTEM POTASSIUM UPTAKE PROTEIN TRKA"/>
    <property type="match status" value="1"/>
</dbReference>
<reference evidence="5" key="1">
    <citation type="submission" date="2021-06" db="EMBL/GenBank/DDBJ databases">
        <title>Thalassococcus sp. CAU 1522 isolated from sea sand, Republic of Korea.</title>
        <authorList>
            <person name="Kim W."/>
        </authorList>
    </citation>
    <scope>NUCLEOTIDE SEQUENCE</scope>
    <source>
        <strain evidence="5">CAU 1522</strain>
    </source>
</reference>
<feature type="domain" description="RCK N-terminal" evidence="3">
    <location>
        <begin position="1"/>
        <end position="124"/>
    </location>
</feature>
<dbReference type="Pfam" id="PF02254">
    <property type="entry name" value="TrkA_N"/>
    <property type="match status" value="2"/>
</dbReference>
<dbReference type="Proteomes" id="UP001166293">
    <property type="component" value="Unassembled WGS sequence"/>
</dbReference>
<dbReference type="EMBL" id="JAHRWL010000002">
    <property type="protein sequence ID" value="MBV2360685.1"/>
    <property type="molecule type" value="Genomic_DNA"/>
</dbReference>
<accession>A0ABS6N9J7</accession>
<dbReference type="InterPro" id="IPR050721">
    <property type="entry name" value="Trk_Ktr_HKT_K-transport"/>
</dbReference>
<keyword evidence="1" id="KW-0813">Transport</keyword>
<dbReference type="NCBIfam" id="NF007039">
    <property type="entry name" value="PRK09496.3-2"/>
    <property type="match status" value="1"/>
</dbReference>
<dbReference type="RefSeq" id="WP_217778996.1">
    <property type="nucleotide sequence ID" value="NZ_JAHRWL010000002.1"/>
</dbReference>
<protein>
    <submittedName>
        <fullName evidence="5">Trk system potassium transporter TrkA</fullName>
    </submittedName>
</protein>
<evidence type="ECO:0000256" key="1">
    <source>
        <dbReference type="ARBA" id="ARBA00022448"/>
    </source>
</evidence>
<evidence type="ECO:0000313" key="5">
    <source>
        <dbReference type="EMBL" id="MBV2360685.1"/>
    </source>
</evidence>
<evidence type="ECO:0000259" key="4">
    <source>
        <dbReference type="PROSITE" id="PS51202"/>
    </source>
</evidence>
<dbReference type="InterPro" id="IPR003148">
    <property type="entry name" value="RCK_N"/>
</dbReference>
<name>A0ABS6N9J7_9RHOB</name>
<feature type="domain" description="RCK N-terminal" evidence="3">
    <location>
        <begin position="233"/>
        <end position="352"/>
    </location>
</feature>
<dbReference type="PANTHER" id="PTHR43833">
    <property type="entry name" value="POTASSIUM CHANNEL PROTEIN 2-RELATED-RELATED"/>
    <property type="match status" value="1"/>
</dbReference>
<evidence type="ECO:0000256" key="2">
    <source>
        <dbReference type="ARBA" id="ARBA00023065"/>
    </source>
</evidence>
<dbReference type="PROSITE" id="PS51201">
    <property type="entry name" value="RCK_N"/>
    <property type="match status" value="2"/>
</dbReference>
<dbReference type="NCBIfam" id="NF007032">
    <property type="entry name" value="PRK09496.1-4"/>
    <property type="match status" value="1"/>
</dbReference>
<dbReference type="NCBIfam" id="NF007031">
    <property type="entry name" value="PRK09496.1-2"/>
    <property type="match status" value="1"/>
</dbReference>
<feature type="domain" description="RCK C-terminal" evidence="4">
    <location>
        <begin position="372"/>
        <end position="453"/>
    </location>
</feature>
<evidence type="ECO:0000259" key="3">
    <source>
        <dbReference type="PROSITE" id="PS51201"/>
    </source>
</evidence>